<protein>
    <submittedName>
        <fullName evidence="2">Uncharacterized protein</fullName>
    </submittedName>
</protein>
<dbReference type="Proteomes" id="UP001307889">
    <property type="component" value="Chromosome 13"/>
</dbReference>
<evidence type="ECO:0000313" key="3">
    <source>
        <dbReference type="Proteomes" id="UP001307889"/>
    </source>
</evidence>
<feature type="compositionally biased region" description="Polar residues" evidence="1">
    <location>
        <begin position="48"/>
        <end position="57"/>
    </location>
</feature>
<feature type="compositionally biased region" description="Polar residues" evidence="1">
    <location>
        <begin position="1"/>
        <end position="13"/>
    </location>
</feature>
<organism evidence="2 3">
    <name type="scientific">Nesidiocoris tenuis</name>
    <dbReference type="NCBI Taxonomy" id="355587"/>
    <lineage>
        <taxon>Eukaryota</taxon>
        <taxon>Metazoa</taxon>
        <taxon>Ecdysozoa</taxon>
        <taxon>Arthropoda</taxon>
        <taxon>Hexapoda</taxon>
        <taxon>Insecta</taxon>
        <taxon>Pterygota</taxon>
        <taxon>Neoptera</taxon>
        <taxon>Paraneoptera</taxon>
        <taxon>Hemiptera</taxon>
        <taxon>Heteroptera</taxon>
        <taxon>Panheteroptera</taxon>
        <taxon>Cimicomorpha</taxon>
        <taxon>Miridae</taxon>
        <taxon>Dicyphina</taxon>
        <taxon>Nesidiocoris</taxon>
    </lineage>
</organism>
<evidence type="ECO:0000256" key="1">
    <source>
        <dbReference type="SAM" id="MobiDB-lite"/>
    </source>
</evidence>
<dbReference type="EMBL" id="AP028921">
    <property type="protein sequence ID" value="BET01982.1"/>
    <property type="molecule type" value="Genomic_DNA"/>
</dbReference>
<proteinExistence type="predicted"/>
<reference evidence="2 3" key="1">
    <citation type="submission" date="2023-09" db="EMBL/GenBank/DDBJ databases">
        <title>Nesidiocoris tenuis whole genome shotgun sequence.</title>
        <authorList>
            <person name="Shibata T."/>
            <person name="Shimoda M."/>
            <person name="Kobayashi T."/>
            <person name="Uehara T."/>
        </authorList>
    </citation>
    <scope>NUCLEOTIDE SEQUENCE [LARGE SCALE GENOMIC DNA]</scope>
    <source>
        <strain evidence="2 3">Japan</strain>
    </source>
</reference>
<feature type="compositionally biased region" description="Basic and acidic residues" evidence="1">
    <location>
        <begin position="15"/>
        <end position="24"/>
    </location>
</feature>
<keyword evidence="3" id="KW-1185">Reference proteome</keyword>
<evidence type="ECO:0000313" key="2">
    <source>
        <dbReference type="EMBL" id="BET01982.1"/>
    </source>
</evidence>
<feature type="region of interest" description="Disordered" evidence="1">
    <location>
        <begin position="1"/>
        <end position="93"/>
    </location>
</feature>
<gene>
    <name evidence="2" type="ORF">NTJ_14801</name>
</gene>
<name>A0ABN7BC88_9HEMI</name>
<accession>A0ABN7BC88</accession>
<sequence length="93" mass="9683">MADTHSSIQNFPSSVEKRSGEIRQRSGAGSFGTGKIAMAAGPSIDFPNPTQLPSVGLSTDPRLPQFSRLGCPRGTSEFPDGLASTFKSPSLGT</sequence>